<keyword evidence="4" id="KW-0472">Membrane</keyword>
<feature type="transmembrane region" description="Helical" evidence="4">
    <location>
        <begin position="241"/>
        <end position="264"/>
    </location>
</feature>
<proteinExistence type="predicted"/>
<keyword evidence="4" id="KW-0812">Transmembrane</keyword>
<dbReference type="Pfam" id="PF00400">
    <property type="entry name" value="WD40"/>
    <property type="match status" value="2"/>
</dbReference>
<evidence type="ECO:0000313" key="5">
    <source>
        <dbReference type="EMBL" id="KAL0095993.1"/>
    </source>
</evidence>
<keyword evidence="4" id="KW-1133">Transmembrane helix</keyword>
<dbReference type="PROSITE" id="PS50294">
    <property type="entry name" value="WD_REPEATS_REGION"/>
    <property type="match status" value="2"/>
</dbReference>
<evidence type="ECO:0000256" key="2">
    <source>
        <dbReference type="ARBA" id="ARBA00022737"/>
    </source>
</evidence>
<feature type="repeat" description="WD" evidence="3">
    <location>
        <begin position="118"/>
        <end position="160"/>
    </location>
</feature>
<dbReference type="InterPro" id="IPR020472">
    <property type="entry name" value="WD40_PAC1"/>
</dbReference>
<reference evidence="5 6" key="1">
    <citation type="submission" date="2024-04" db="EMBL/GenBank/DDBJ databases">
        <title>Symmetric and asymmetric DNA N6-adenine methylation regulates different biological responses in Mucorales.</title>
        <authorList>
            <consortium name="Lawrence Berkeley National Laboratory"/>
            <person name="Lax C."/>
            <person name="Mondo S.J."/>
            <person name="Osorio-Concepcion M."/>
            <person name="Muszewska A."/>
            <person name="Corrochano-Luque M."/>
            <person name="Gutierrez G."/>
            <person name="Riley R."/>
            <person name="Lipzen A."/>
            <person name="Guo J."/>
            <person name="Hundley H."/>
            <person name="Amirebrahimi M."/>
            <person name="Ng V."/>
            <person name="Lorenzo-Gutierrez D."/>
            <person name="Binder U."/>
            <person name="Yang J."/>
            <person name="Song Y."/>
            <person name="Canovas D."/>
            <person name="Navarro E."/>
            <person name="Freitag M."/>
            <person name="Gabaldon T."/>
            <person name="Grigoriev I.V."/>
            <person name="Corrochano L.M."/>
            <person name="Nicolas F.E."/>
            <person name="Garre V."/>
        </authorList>
    </citation>
    <scope>NUCLEOTIDE SEQUENCE [LARGE SCALE GENOMIC DNA]</scope>
    <source>
        <strain evidence="5 6">L51</strain>
    </source>
</reference>
<feature type="non-terminal residue" evidence="5">
    <location>
        <position position="285"/>
    </location>
</feature>
<accession>A0ABR3BBR6</accession>
<comment type="caution">
    <text evidence="5">The sequence shown here is derived from an EMBL/GenBank/DDBJ whole genome shotgun (WGS) entry which is preliminary data.</text>
</comment>
<dbReference type="PROSITE" id="PS00678">
    <property type="entry name" value="WD_REPEATS_1"/>
    <property type="match status" value="1"/>
</dbReference>
<dbReference type="InterPro" id="IPR019775">
    <property type="entry name" value="WD40_repeat_CS"/>
</dbReference>
<dbReference type="Proteomes" id="UP001448207">
    <property type="component" value="Unassembled WGS sequence"/>
</dbReference>
<protein>
    <submittedName>
        <fullName evidence="5">WD40-repeat-containing domain protein</fullName>
    </submittedName>
</protein>
<dbReference type="PRINTS" id="PR00320">
    <property type="entry name" value="GPROTEINBRPT"/>
</dbReference>
<dbReference type="EMBL" id="JBCLYO010000001">
    <property type="protein sequence ID" value="KAL0095993.1"/>
    <property type="molecule type" value="Genomic_DNA"/>
</dbReference>
<keyword evidence="6" id="KW-1185">Reference proteome</keyword>
<feature type="transmembrane region" description="Helical" evidence="4">
    <location>
        <begin position="213"/>
        <end position="235"/>
    </location>
</feature>
<dbReference type="PANTHER" id="PTHR22847:SF637">
    <property type="entry name" value="WD REPEAT DOMAIN 5B"/>
    <property type="match status" value="1"/>
</dbReference>
<dbReference type="Gene3D" id="2.130.10.10">
    <property type="entry name" value="YVTN repeat-like/Quinoprotein amine dehydrogenase"/>
    <property type="match status" value="1"/>
</dbReference>
<organism evidence="5 6">
    <name type="scientific">Phycomyces blakesleeanus</name>
    <dbReference type="NCBI Taxonomy" id="4837"/>
    <lineage>
        <taxon>Eukaryota</taxon>
        <taxon>Fungi</taxon>
        <taxon>Fungi incertae sedis</taxon>
        <taxon>Mucoromycota</taxon>
        <taxon>Mucoromycotina</taxon>
        <taxon>Mucoromycetes</taxon>
        <taxon>Mucorales</taxon>
        <taxon>Phycomycetaceae</taxon>
        <taxon>Phycomyces</taxon>
    </lineage>
</organism>
<evidence type="ECO:0000313" key="6">
    <source>
        <dbReference type="Proteomes" id="UP001448207"/>
    </source>
</evidence>
<dbReference type="InterPro" id="IPR036322">
    <property type="entry name" value="WD40_repeat_dom_sf"/>
</dbReference>
<dbReference type="PROSITE" id="PS50082">
    <property type="entry name" value="WD_REPEATS_2"/>
    <property type="match status" value="2"/>
</dbReference>
<keyword evidence="2" id="KW-0677">Repeat</keyword>
<evidence type="ECO:0000256" key="4">
    <source>
        <dbReference type="SAM" id="Phobius"/>
    </source>
</evidence>
<sequence length="285" mass="32050">MMSFDLERFMMSDNEYNIFVPGEDSPDQSLMMGADINENDPFGKGYLASMGGAIGVDNSLSSIPPAGQVLQLWTELQGHTNKVNTVDFSKDGQWMASAGHDKKVIVWGVQDKLARLTLEGHTMQINCVRWSLDNRNMVATASHDSTIRIWDVGTAITDSTQVVKHANKFDCKAQVTAVDFDPERPDIVCSMDGEGELKVWNISTSKCEKTLRLVCISLSFSAFSIFLLLSFYSYSIYSSEYIIITVITVIALCYIFAVFFLLLLSWVDLILKFFIYVYIICKKKK</sequence>
<dbReference type="PANTHER" id="PTHR22847">
    <property type="entry name" value="WD40 REPEAT PROTEIN"/>
    <property type="match status" value="1"/>
</dbReference>
<evidence type="ECO:0000256" key="3">
    <source>
        <dbReference type="PROSITE-ProRule" id="PRU00221"/>
    </source>
</evidence>
<name>A0ABR3BBR6_PHYBL</name>
<feature type="repeat" description="WD" evidence="3">
    <location>
        <begin position="76"/>
        <end position="117"/>
    </location>
</feature>
<dbReference type="SUPFAM" id="SSF50978">
    <property type="entry name" value="WD40 repeat-like"/>
    <property type="match status" value="1"/>
</dbReference>
<keyword evidence="1 3" id="KW-0853">WD repeat</keyword>
<dbReference type="InterPro" id="IPR015943">
    <property type="entry name" value="WD40/YVTN_repeat-like_dom_sf"/>
</dbReference>
<dbReference type="InterPro" id="IPR001680">
    <property type="entry name" value="WD40_rpt"/>
</dbReference>
<dbReference type="SMART" id="SM00320">
    <property type="entry name" value="WD40"/>
    <property type="match status" value="3"/>
</dbReference>
<evidence type="ECO:0000256" key="1">
    <source>
        <dbReference type="ARBA" id="ARBA00022574"/>
    </source>
</evidence>
<gene>
    <name evidence="5" type="ORF">J3Q64DRAFT_1705677</name>
</gene>